<reference evidence="1 2" key="1">
    <citation type="journal article" date="2015" name="BMC Microbiol.">
        <title>Lactobacillus ruminis strains cluster according to their mammalian gut source.</title>
        <authorList>
            <person name="O' Donnell M.M."/>
            <person name="Harris H.M."/>
            <person name="Lynch D.B."/>
            <person name="Ross R.P."/>
            <person name="O'Toole P.W."/>
        </authorList>
    </citation>
    <scope>NUCLEOTIDE SEQUENCE [LARGE SCALE GENOMIC DNA]</scope>
    <source>
        <strain evidence="1 2">ATCC 27780</strain>
    </source>
</reference>
<sequence length="105" mass="11288">MRGFWGVAAVDKISAFHSFFVYFGGARAGFGGGSRQNSGISLVFCLLQGPHGVFLEAAVDKIQTFHTFLSVSADHAISSSQSSAFDKKKQPKQSTAFKQALRTLV</sequence>
<organism evidence="1 2">
    <name type="scientific">Ligilactobacillus ruminis</name>
    <dbReference type="NCBI Taxonomy" id="1623"/>
    <lineage>
        <taxon>Bacteria</taxon>
        <taxon>Bacillati</taxon>
        <taxon>Bacillota</taxon>
        <taxon>Bacilli</taxon>
        <taxon>Lactobacillales</taxon>
        <taxon>Lactobacillaceae</taxon>
        <taxon>Ligilactobacillus</taxon>
    </lineage>
</organism>
<dbReference type="Proteomes" id="UP000035618">
    <property type="component" value="Unassembled WGS sequence"/>
</dbReference>
<accession>A0A837IU54</accession>
<comment type="caution">
    <text evidence="1">The sequence shown here is derived from an EMBL/GenBank/DDBJ whole genome shotgun (WGS) entry which is preliminary data.</text>
</comment>
<evidence type="ECO:0000313" key="1">
    <source>
        <dbReference type="EMBL" id="KLA46868.1"/>
    </source>
</evidence>
<dbReference type="AlphaFoldDB" id="A0A837IU54"/>
<proteinExistence type="predicted"/>
<gene>
    <name evidence="1" type="ORF">LRB_561</name>
</gene>
<protein>
    <submittedName>
        <fullName evidence="1">Uncharacterized protein</fullName>
    </submittedName>
</protein>
<evidence type="ECO:0000313" key="2">
    <source>
        <dbReference type="Proteomes" id="UP000035618"/>
    </source>
</evidence>
<name>A0A837IU54_9LACO</name>
<dbReference type="EMBL" id="JHAJ01000029">
    <property type="protein sequence ID" value="KLA46868.1"/>
    <property type="molecule type" value="Genomic_DNA"/>
</dbReference>